<dbReference type="InterPro" id="IPR025669">
    <property type="entry name" value="AAA_dom"/>
</dbReference>
<evidence type="ECO:0000256" key="15">
    <source>
        <dbReference type="ARBA" id="ARBA00023137"/>
    </source>
</evidence>
<keyword evidence="11" id="KW-0418">Kinase</keyword>
<feature type="coiled-coil region" evidence="17">
    <location>
        <begin position="250"/>
        <end position="321"/>
    </location>
</feature>
<dbReference type="PANTHER" id="PTHR32309:SF13">
    <property type="entry name" value="FERRIC ENTEROBACTIN TRANSPORT PROTEIN FEPE"/>
    <property type="match status" value="1"/>
</dbReference>
<evidence type="ECO:0000256" key="14">
    <source>
        <dbReference type="ARBA" id="ARBA00023136"/>
    </source>
</evidence>
<evidence type="ECO:0000256" key="19">
    <source>
        <dbReference type="SAM" id="Phobius"/>
    </source>
</evidence>
<evidence type="ECO:0000256" key="3">
    <source>
        <dbReference type="ARBA" id="ARBA00007316"/>
    </source>
</evidence>
<comment type="catalytic activity">
    <reaction evidence="16">
        <text>L-tyrosyl-[protein] + ATP = O-phospho-L-tyrosyl-[protein] + ADP + H(+)</text>
        <dbReference type="Rhea" id="RHEA:10596"/>
        <dbReference type="Rhea" id="RHEA-COMP:10136"/>
        <dbReference type="Rhea" id="RHEA-COMP:20101"/>
        <dbReference type="ChEBI" id="CHEBI:15378"/>
        <dbReference type="ChEBI" id="CHEBI:30616"/>
        <dbReference type="ChEBI" id="CHEBI:46858"/>
        <dbReference type="ChEBI" id="CHEBI:61978"/>
        <dbReference type="ChEBI" id="CHEBI:456216"/>
        <dbReference type="EC" id="2.7.10.2"/>
    </reaction>
</comment>
<feature type="compositionally biased region" description="Low complexity" evidence="18">
    <location>
        <begin position="530"/>
        <end position="542"/>
    </location>
</feature>
<feature type="region of interest" description="Disordered" evidence="18">
    <location>
        <begin position="522"/>
        <end position="554"/>
    </location>
</feature>
<reference evidence="22 23" key="1">
    <citation type="submission" date="2023-01" db="EMBL/GenBank/DDBJ databases">
        <title>Novel diversity within Roseofilum (Cyanobacteria; Desertifilaceae) from marine benthic mats with descriptions of four novel species.</title>
        <authorList>
            <person name="Wang Y."/>
            <person name="Berthold D.E."/>
            <person name="Hu J."/>
            <person name="Lefler F.W."/>
            <person name="Laughinghouse H.D. IV."/>
        </authorList>
    </citation>
    <scope>NUCLEOTIDE SEQUENCE [LARGE SCALE GENOMIC DNA]</scope>
    <source>
        <strain evidence="22 23">BLCC-M143</strain>
    </source>
</reference>
<evidence type="ECO:0000256" key="9">
    <source>
        <dbReference type="ARBA" id="ARBA00022692"/>
    </source>
</evidence>
<keyword evidence="12" id="KW-0067">ATP-binding</keyword>
<comment type="similarity">
    <text evidence="3">Belongs to the CpsD/CapB family.</text>
</comment>
<keyword evidence="14 19" id="KW-0472">Membrane</keyword>
<feature type="transmembrane region" description="Helical" evidence="19">
    <location>
        <begin position="63"/>
        <end position="81"/>
    </location>
</feature>
<evidence type="ECO:0000259" key="21">
    <source>
        <dbReference type="Pfam" id="PF13614"/>
    </source>
</evidence>
<keyword evidence="9 19" id="KW-0812">Transmembrane</keyword>
<keyword evidence="23" id="KW-1185">Reference proteome</keyword>
<dbReference type="Pfam" id="PF13614">
    <property type="entry name" value="AAA_31"/>
    <property type="match status" value="1"/>
</dbReference>
<keyword evidence="7" id="KW-0997">Cell inner membrane</keyword>
<keyword evidence="15" id="KW-0829">Tyrosine-protein kinase</keyword>
<keyword evidence="17" id="KW-0175">Coiled coil</keyword>
<evidence type="ECO:0000256" key="8">
    <source>
        <dbReference type="ARBA" id="ARBA00022679"/>
    </source>
</evidence>
<sequence length="778" mass="85413">MHAGTPPKSNQNGHSQNGHSQNGHSQNGTKYYPVTIPPLPGVASSEAEEFDPKQLLRILRRRWLVLAGVAIAVTGSIWAWALTQPPLYKAGFRMLVEPVSEDDNSKELLRLGLGPSFDYATQIEVLRSPSLLEPLALQLQANYPDFSYGELVGGLQIEQALGDSERYTKILNISYQGAEPEKIKTVLDTLMAGYSLYGTQLRQMSIQRVVQFVEDQLPIVRSQVDQYQAELETFRAAHSVIDPEFRGNDISRLLIEISKQEKEAQAQLAELQALYVVLQRQLGTSPEEALAGASLSQSERYQQLLDQLLELETTIAEESVRFQRESPNIQALLEQRQNLLPLIDREAQRVVGDKSVPRRGGELTPISVGLSTQLVDTTNQIQVTQVRLSALAQVEERLKQEFSAIPALARQYTDIQLKLDVATQSLARLLETRQTLQLEAAQKSVSWEVISEPYQPGSPISPNIPRNLVLGIVAGTLMGVGAALLAEQMDNAFHSTNDLKDLTGLPLLGIVPFKRGLKPISTPGAARSQASVPAGSDAAAASPPRPQRSLGLGLRSKGSYYNSSPFLESFRSLYTNIRFLSSDTPIRSLAISSCLPMEGKSTVSMNLARAAAAMGQRVLLVDADLRHPILHTRLGLPNLRGLSNIITSDIEPREVIHSVEDNLYILTSGQVPPDPIKLLSSRKMQNLIEHFQAEFDLVIYDTPPSLGLADGSLLAKRSDGMLLVVALGKTGRSELNQVLDNLKISYVSVLGLIANGVKGFATGVDYYYRNYVPNEPEI</sequence>
<evidence type="ECO:0000256" key="12">
    <source>
        <dbReference type="ARBA" id="ARBA00022840"/>
    </source>
</evidence>
<evidence type="ECO:0000256" key="13">
    <source>
        <dbReference type="ARBA" id="ARBA00022989"/>
    </source>
</evidence>
<dbReference type="GO" id="GO:0004715">
    <property type="term" value="F:non-membrane spanning protein tyrosine kinase activity"/>
    <property type="evidence" value="ECO:0007669"/>
    <property type="project" value="UniProtKB-EC"/>
</dbReference>
<dbReference type="PANTHER" id="PTHR32309">
    <property type="entry name" value="TYROSINE-PROTEIN KINASE"/>
    <property type="match status" value="1"/>
</dbReference>
<evidence type="ECO:0000256" key="11">
    <source>
        <dbReference type="ARBA" id="ARBA00022777"/>
    </source>
</evidence>
<comment type="similarity">
    <text evidence="2">Belongs to the CpsC/CapA family.</text>
</comment>
<dbReference type="EC" id="2.7.10.2" evidence="5"/>
<dbReference type="InterPro" id="IPR003856">
    <property type="entry name" value="LPS_length_determ_N"/>
</dbReference>
<accession>A0ABT7BZ03</accession>
<keyword evidence="6" id="KW-1003">Cell membrane</keyword>
<feature type="domain" description="Polysaccharide chain length determinant N-terminal" evidence="20">
    <location>
        <begin position="48"/>
        <end position="136"/>
    </location>
</feature>
<feature type="domain" description="AAA" evidence="21">
    <location>
        <begin position="599"/>
        <end position="743"/>
    </location>
</feature>
<dbReference type="SUPFAM" id="SSF52540">
    <property type="entry name" value="P-loop containing nucleoside triphosphate hydrolases"/>
    <property type="match status" value="1"/>
</dbReference>
<comment type="subcellular location">
    <subcellularLocation>
        <location evidence="1">Cell inner membrane</location>
        <topology evidence="1">Multi-pass membrane protein</topology>
    </subcellularLocation>
</comment>
<evidence type="ECO:0000256" key="10">
    <source>
        <dbReference type="ARBA" id="ARBA00022741"/>
    </source>
</evidence>
<organism evidence="22 23">
    <name type="scientific">Roseofilum casamattae BLCC-M143</name>
    <dbReference type="NCBI Taxonomy" id="3022442"/>
    <lineage>
        <taxon>Bacteria</taxon>
        <taxon>Bacillati</taxon>
        <taxon>Cyanobacteriota</taxon>
        <taxon>Cyanophyceae</taxon>
        <taxon>Desertifilales</taxon>
        <taxon>Desertifilaceae</taxon>
        <taxon>Roseofilum</taxon>
        <taxon>Roseofilum casamattae</taxon>
    </lineage>
</organism>
<protein>
    <recommendedName>
        <fullName evidence="5">non-specific protein-tyrosine kinase</fullName>
        <ecNumber evidence="5">2.7.10.2</ecNumber>
    </recommendedName>
</protein>
<evidence type="ECO:0000313" key="22">
    <source>
        <dbReference type="EMBL" id="MDJ1184439.1"/>
    </source>
</evidence>
<comment type="caution">
    <text evidence="22">The sequence shown here is derived from an EMBL/GenBank/DDBJ whole genome shotgun (WGS) entry which is preliminary data.</text>
</comment>
<keyword evidence="13 19" id="KW-1133">Transmembrane helix</keyword>
<dbReference type="Pfam" id="PF02706">
    <property type="entry name" value="Wzz"/>
    <property type="match status" value="1"/>
</dbReference>
<dbReference type="NCBIfam" id="TIGR01007">
    <property type="entry name" value="eps_fam"/>
    <property type="match status" value="1"/>
</dbReference>
<proteinExistence type="inferred from homology"/>
<evidence type="ECO:0000256" key="4">
    <source>
        <dbReference type="ARBA" id="ARBA00008883"/>
    </source>
</evidence>
<dbReference type="Proteomes" id="UP001232992">
    <property type="component" value="Unassembled WGS sequence"/>
</dbReference>
<keyword evidence="10" id="KW-0547">Nucleotide-binding</keyword>
<dbReference type="Gene3D" id="3.40.50.300">
    <property type="entry name" value="P-loop containing nucleotide triphosphate hydrolases"/>
    <property type="match status" value="1"/>
</dbReference>
<evidence type="ECO:0000259" key="20">
    <source>
        <dbReference type="Pfam" id="PF02706"/>
    </source>
</evidence>
<evidence type="ECO:0000256" key="18">
    <source>
        <dbReference type="SAM" id="MobiDB-lite"/>
    </source>
</evidence>
<evidence type="ECO:0000313" key="23">
    <source>
        <dbReference type="Proteomes" id="UP001232992"/>
    </source>
</evidence>
<dbReference type="InterPro" id="IPR005702">
    <property type="entry name" value="Wzc-like_C"/>
</dbReference>
<dbReference type="InterPro" id="IPR027417">
    <property type="entry name" value="P-loop_NTPase"/>
</dbReference>
<feature type="compositionally biased region" description="Polar residues" evidence="18">
    <location>
        <begin position="7"/>
        <end position="29"/>
    </location>
</feature>
<gene>
    <name evidence="22" type="ORF">PMH09_14730</name>
</gene>
<feature type="region of interest" description="Disordered" evidence="18">
    <location>
        <begin position="1"/>
        <end position="31"/>
    </location>
</feature>
<evidence type="ECO:0000256" key="5">
    <source>
        <dbReference type="ARBA" id="ARBA00011903"/>
    </source>
</evidence>
<name>A0ABT7BZ03_9CYAN</name>
<keyword evidence="8 22" id="KW-0808">Transferase</keyword>
<dbReference type="CDD" id="cd05387">
    <property type="entry name" value="BY-kinase"/>
    <property type="match status" value="1"/>
</dbReference>
<evidence type="ECO:0000256" key="16">
    <source>
        <dbReference type="ARBA" id="ARBA00051245"/>
    </source>
</evidence>
<evidence type="ECO:0000256" key="17">
    <source>
        <dbReference type="SAM" id="Coils"/>
    </source>
</evidence>
<evidence type="ECO:0000256" key="7">
    <source>
        <dbReference type="ARBA" id="ARBA00022519"/>
    </source>
</evidence>
<dbReference type="RefSeq" id="WP_283759093.1">
    <property type="nucleotide sequence ID" value="NZ_JAQOSQ010000015.1"/>
</dbReference>
<dbReference type="InterPro" id="IPR050445">
    <property type="entry name" value="Bact_polysacc_biosynth/exp"/>
</dbReference>
<evidence type="ECO:0000256" key="2">
    <source>
        <dbReference type="ARBA" id="ARBA00006683"/>
    </source>
</evidence>
<evidence type="ECO:0000256" key="1">
    <source>
        <dbReference type="ARBA" id="ARBA00004429"/>
    </source>
</evidence>
<comment type="similarity">
    <text evidence="4">Belongs to the etk/wzc family.</text>
</comment>
<evidence type="ECO:0000256" key="6">
    <source>
        <dbReference type="ARBA" id="ARBA00022475"/>
    </source>
</evidence>
<dbReference type="EMBL" id="JAQOSQ010000015">
    <property type="protein sequence ID" value="MDJ1184439.1"/>
    <property type="molecule type" value="Genomic_DNA"/>
</dbReference>